<accession>A0A1C7MZQ6</accession>
<dbReference type="EMBL" id="LUGH01000896">
    <property type="protein sequence ID" value="OBZ82313.1"/>
    <property type="molecule type" value="Genomic_DNA"/>
</dbReference>
<dbReference type="InParanoid" id="A0A1C7MZQ6"/>
<sequence length="156" mass="17631">MSHIPKKALVFYCPLIPNQAIPNIDKIALAGCSGQIALEYGDVVTQLLGIDSLEQFKKRFNDMTVYVVNKDTPMTAEEILKLEQDVVMVDLTDYRGNAYQLIDQACQHNRPDTIYSIISPAPSIQPKTDNWWSSIVPRQSHMMKQGIQVPVQKDKL</sequence>
<reference evidence="1 2" key="1">
    <citation type="submission" date="2016-03" db="EMBL/GenBank/DDBJ databases">
        <title>Choanephora cucurbitarum.</title>
        <authorList>
            <person name="Min B."/>
            <person name="Park H."/>
            <person name="Park J.-H."/>
            <person name="Shin H.-D."/>
            <person name="Choi I.-G."/>
        </authorList>
    </citation>
    <scope>NUCLEOTIDE SEQUENCE [LARGE SCALE GENOMIC DNA]</scope>
    <source>
        <strain evidence="1 2">KUS-F28377</strain>
    </source>
</reference>
<dbReference type="AlphaFoldDB" id="A0A1C7MZQ6"/>
<gene>
    <name evidence="1" type="ORF">A0J61_09635</name>
</gene>
<comment type="caution">
    <text evidence="1">The sequence shown here is derived from an EMBL/GenBank/DDBJ whole genome shotgun (WGS) entry which is preliminary data.</text>
</comment>
<proteinExistence type="predicted"/>
<organism evidence="1 2">
    <name type="scientific">Choanephora cucurbitarum</name>
    <dbReference type="NCBI Taxonomy" id="101091"/>
    <lineage>
        <taxon>Eukaryota</taxon>
        <taxon>Fungi</taxon>
        <taxon>Fungi incertae sedis</taxon>
        <taxon>Mucoromycota</taxon>
        <taxon>Mucoromycotina</taxon>
        <taxon>Mucoromycetes</taxon>
        <taxon>Mucorales</taxon>
        <taxon>Mucorineae</taxon>
        <taxon>Choanephoraceae</taxon>
        <taxon>Choanephoroideae</taxon>
        <taxon>Choanephora</taxon>
    </lineage>
</organism>
<evidence type="ECO:0000313" key="2">
    <source>
        <dbReference type="Proteomes" id="UP000093000"/>
    </source>
</evidence>
<name>A0A1C7MZQ6_9FUNG</name>
<feature type="non-terminal residue" evidence="1">
    <location>
        <position position="156"/>
    </location>
</feature>
<dbReference type="OrthoDB" id="2288700at2759"/>
<protein>
    <submittedName>
        <fullName evidence="1">Uncharacterized protein</fullName>
    </submittedName>
</protein>
<dbReference type="Proteomes" id="UP000093000">
    <property type="component" value="Unassembled WGS sequence"/>
</dbReference>
<keyword evidence="2" id="KW-1185">Reference proteome</keyword>
<evidence type="ECO:0000313" key="1">
    <source>
        <dbReference type="EMBL" id="OBZ82313.1"/>
    </source>
</evidence>